<evidence type="ECO:0000313" key="2">
    <source>
        <dbReference type="Proteomes" id="UP000557772"/>
    </source>
</evidence>
<proteinExistence type="predicted"/>
<organism evidence="1 2">
    <name type="scientific">Flexivirga aerilata</name>
    <dbReference type="NCBI Taxonomy" id="1656889"/>
    <lineage>
        <taxon>Bacteria</taxon>
        <taxon>Bacillati</taxon>
        <taxon>Actinomycetota</taxon>
        <taxon>Actinomycetes</taxon>
        <taxon>Micrococcales</taxon>
        <taxon>Dermacoccaceae</taxon>
        <taxon>Flexivirga</taxon>
    </lineage>
</organism>
<sequence>MQNQKQCTAEAHLCTLLDDGDENRSHPEPATDQTTVTGYVVDLIFPTEDGPNS</sequence>
<reference evidence="1 2" key="1">
    <citation type="submission" date="2020-05" db="EMBL/GenBank/DDBJ databases">
        <title>Flexivirga sp. ID2601S isolated from air conditioner.</title>
        <authorList>
            <person name="Kim D.H."/>
        </authorList>
    </citation>
    <scope>NUCLEOTIDE SEQUENCE [LARGE SCALE GENOMIC DNA]</scope>
    <source>
        <strain evidence="1 2">ID2601S</strain>
    </source>
</reference>
<keyword evidence="2" id="KW-1185">Reference proteome</keyword>
<protein>
    <submittedName>
        <fullName evidence="1">Uncharacterized protein</fullName>
    </submittedName>
</protein>
<accession>A0A849AN34</accession>
<dbReference type="RefSeq" id="WP_171157395.1">
    <property type="nucleotide sequence ID" value="NZ_JABENB010000003.1"/>
</dbReference>
<evidence type="ECO:0000313" key="1">
    <source>
        <dbReference type="EMBL" id="NNG40708.1"/>
    </source>
</evidence>
<comment type="caution">
    <text evidence="1">The sequence shown here is derived from an EMBL/GenBank/DDBJ whole genome shotgun (WGS) entry which is preliminary data.</text>
</comment>
<name>A0A849AN34_9MICO</name>
<dbReference type="EMBL" id="JABENB010000003">
    <property type="protein sequence ID" value="NNG40708.1"/>
    <property type="molecule type" value="Genomic_DNA"/>
</dbReference>
<dbReference type="Proteomes" id="UP000557772">
    <property type="component" value="Unassembled WGS sequence"/>
</dbReference>
<gene>
    <name evidence="1" type="ORF">HJ588_15695</name>
</gene>
<dbReference type="AlphaFoldDB" id="A0A849AN34"/>